<feature type="chain" id="PRO_5046689881" description="NlpC/P60 family protein" evidence="2">
    <location>
        <begin position="22"/>
        <end position="306"/>
    </location>
</feature>
<feature type="compositionally biased region" description="Low complexity" evidence="1">
    <location>
        <begin position="41"/>
        <end position="53"/>
    </location>
</feature>
<feature type="region of interest" description="Disordered" evidence="1">
    <location>
        <begin position="37"/>
        <end position="135"/>
    </location>
</feature>
<dbReference type="PROSITE" id="PS51257">
    <property type="entry name" value="PROKAR_LIPOPROTEIN"/>
    <property type="match status" value="1"/>
</dbReference>
<feature type="compositionally biased region" description="Low complexity" evidence="1">
    <location>
        <begin position="97"/>
        <end position="120"/>
    </location>
</feature>
<comment type="caution">
    <text evidence="3">The sequence shown here is derived from an EMBL/GenBank/DDBJ whole genome shotgun (WGS) entry which is preliminary data.</text>
</comment>
<gene>
    <name evidence="3" type="ORF">GCM10009688_23630</name>
</gene>
<evidence type="ECO:0000313" key="4">
    <source>
        <dbReference type="Proteomes" id="UP001500784"/>
    </source>
</evidence>
<evidence type="ECO:0000256" key="2">
    <source>
        <dbReference type="SAM" id="SignalP"/>
    </source>
</evidence>
<evidence type="ECO:0008006" key="5">
    <source>
        <dbReference type="Google" id="ProtNLM"/>
    </source>
</evidence>
<keyword evidence="4" id="KW-1185">Reference proteome</keyword>
<dbReference type="RefSeq" id="WP_152229308.1">
    <property type="nucleotide sequence ID" value="NZ_BAAALV010000004.1"/>
</dbReference>
<dbReference type="EMBL" id="BAAALV010000004">
    <property type="protein sequence ID" value="GAA1917824.1"/>
    <property type="molecule type" value="Genomic_DNA"/>
</dbReference>
<evidence type="ECO:0000313" key="3">
    <source>
        <dbReference type="EMBL" id="GAA1917824.1"/>
    </source>
</evidence>
<proteinExistence type="predicted"/>
<sequence>MSNARDALAAGALVFALAAGAAGCSVPGDGGTGAAEPYRTVVPAPSPAVSVPADTRAGGGLPDNYVPVPAPEPATRSAAPEPVPEPDEKADSESADAADPFDAATSATGTGAGPGTETAPVPGPDQRALAAGTSWDAAEQERVAAALAAADAYTAAHPETAEAAVYASVRADLACRTAQDGTALVTRALRSAGYTFTGCGPEEILSWFAGHPGYGAVLPDASAARPGSLVVACAPSGERVLGVYLGDGLAVFGSDAAAAAGIVSGPARTPADHSVVAPADLWGTRLLPAGARAGQAPVYVRPAPFV</sequence>
<protein>
    <recommendedName>
        <fullName evidence="5">NlpC/P60 family protein</fullName>
    </recommendedName>
</protein>
<organism evidence="3 4">
    <name type="scientific">Arthrobacter gandavensis</name>
    <dbReference type="NCBI Taxonomy" id="169960"/>
    <lineage>
        <taxon>Bacteria</taxon>
        <taxon>Bacillati</taxon>
        <taxon>Actinomycetota</taxon>
        <taxon>Actinomycetes</taxon>
        <taxon>Micrococcales</taxon>
        <taxon>Micrococcaceae</taxon>
        <taxon>Arthrobacter</taxon>
    </lineage>
</organism>
<reference evidence="3 4" key="1">
    <citation type="journal article" date="2019" name="Int. J. Syst. Evol. Microbiol.">
        <title>The Global Catalogue of Microorganisms (GCM) 10K type strain sequencing project: providing services to taxonomists for standard genome sequencing and annotation.</title>
        <authorList>
            <consortium name="The Broad Institute Genomics Platform"/>
            <consortium name="The Broad Institute Genome Sequencing Center for Infectious Disease"/>
            <person name="Wu L."/>
            <person name="Ma J."/>
        </authorList>
    </citation>
    <scope>NUCLEOTIDE SEQUENCE [LARGE SCALE GENOMIC DNA]</scope>
    <source>
        <strain evidence="3 4">JCM 13316</strain>
    </source>
</reference>
<feature type="signal peptide" evidence="2">
    <location>
        <begin position="1"/>
        <end position="21"/>
    </location>
</feature>
<accession>A0ABN2PDA5</accession>
<dbReference type="Proteomes" id="UP001500784">
    <property type="component" value="Unassembled WGS sequence"/>
</dbReference>
<name>A0ABN2PDA5_9MICC</name>
<keyword evidence="2" id="KW-0732">Signal</keyword>
<evidence type="ECO:0000256" key="1">
    <source>
        <dbReference type="SAM" id="MobiDB-lite"/>
    </source>
</evidence>